<reference evidence="3" key="1">
    <citation type="journal article" date="2019" name="Int. J. Syst. Evol. Microbiol.">
        <title>The Global Catalogue of Microorganisms (GCM) 10K type strain sequencing project: providing services to taxonomists for standard genome sequencing and annotation.</title>
        <authorList>
            <consortium name="The Broad Institute Genomics Platform"/>
            <consortium name="The Broad Institute Genome Sequencing Center for Infectious Disease"/>
            <person name="Wu L."/>
            <person name="Ma J."/>
        </authorList>
    </citation>
    <scope>NUCLEOTIDE SEQUENCE [LARGE SCALE GENOMIC DNA]</scope>
    <source>
        <strain evidence="3">JCM 17111</strain>
    </source>
</reference>
<accession>A0ABP6Y0J0</accession>
<keyword evidence="1" id="KW-0732">Signal</keyword>
<feature type="signal peptide" evidence="1">
    <location>
        <begin position="1"/>
        <end position="21"/>
    </location>
</feature>
<keyword evidence="3" id="KW-1185">Reference proteome</keyword>
<feature type="chain" id="PRO_5045517684" evidence="1">
    <location>
        <begin position="22"/>
        <end position="161"/>
    </location>
</feature>
<comment type="caution">
    <text evidence="2">The sequence shown here is derived from an EMBL/GenBank/DDBJ whole genome shotgun (WGS) entry which is preliminary data.</text>
</comment>
<evidence type="ECO:0000256" key="1">
    <source>
        <dbReference type="SAM" id="SignalP"/>
    </source>
</evidence>
<organism evidence="2 3">
    <name type="scientific">Snuella lapsa</name>
    <dbReference type="NCBI Taxonomy" id="870481"/>
    <lineage>
        <taxon>Bacteria</taxon>
        <taxon>Pseudomonadati</taxon>
        <taxon>Bacteroidota</taxon>
        <taxon>Flavobacteriia</taxon>
        <taxon>Flavobacteriales</taxon>
        <taxon>Flavobacteriaceae</taxon>
        <taxon>Snuella</taxon>
    </lineage>
</organism>
<dbReference type="Proteomes" id="UP001500954">
    <property type="component" value="Unassembled WGS sequence"/>
</dbReference>
<dbReference type="RefSeq" id="WP_345006616.1">
    <property type="nucleotide sequence ID" value="NZ_BAABCY010000068.1"/>
</dbReference>
<name>A0ABP6Y0J0_9FLAO</name>
<protein>
    <submittedName>
        <fullName evidence="2">Uncharacterized protein</fullName>
    </submittedName>
</protein>
<sequence length="161" mass="18551">MKIKYILLVILTISISHTAEAQFLKKLKRKAQEAAEQTILRKTEEKVTEKTEKTIDGALEGKKTKTVDNNNEENIEPVNDSIQSTQQRVSSSTTTPLMGLNNSKVETLPEAYLFDWEFKTNMKITSKKKSDNADYIMNFFLNTDKDYYAMDVENEEIKKSR</sequence>
<evidence type="ECO:0000313" key="3">
    <source>
        <dbReference type="Proteomes" id="UP001500954"/>
    </source>
</evidence>
<gene>
    <name evidence="2" type="ORF">GCM10022395_25120</name>
</gene>
<evidence type="ECO:0000313" key="2">
    <source>
        <dbReference type="EMBL" id="GAA3575023.1"/>
    </source>
</evidence>
<dbReference type="EMBL" id="BAABCY010000068">
    <property type="protein sequence ID" value="GAA3575023.1"/>
    <property type="molecule type" value="Genomic_DNA"/>
</dbReference>
<proteinExistence type="predicted"/>